<reference evidence="1" key="1">
    <citation type="journal article" date="2014" name="Front. Microbiol.">
        <title>High frequency of phylogenetically diverse reductive dehalogenase-homologous genes in deep subseafloor sedimentary metagenomes.</title>
        <authorList>
            <person name="Kawai M."/>
            <person name="Futagami T."/>
            <person name="Toyoda A."/>
            <person name="Takaki Y."/>
            <person name="Nishi S."/>
            <person name="Hori S."/>
            <person name="Arai W."/>
            <person name="Tsubouchi T."/>
            <person name="Morono Y."/>
            <person name="Uchiyama I."/>
            <person name="Ito T."/>
            <person name="Fujiyama A."/>
            <person name="Inagaki F."/>
            <person name="Takami H."/>
        </authorList>
    </citation>
    <scope>NUCLEOTIDE SEQUENCE</scope>
    <source>
        <strain evidence="1">Expedition CK06-06</strain>
    </source>
</reference>
<comment type="caution">
    <text evidence="1">The sequence shown here is derived from an EMBL/GenBank/DDBJ whole genome shotgun (WGS) entry which is preliminary data.</text>
</comment>
<feature type="non-terminal residue" evidence="1">
    <location>
        <position position="1"/>
    </location>
</feature>
<evidence type="ECO:0000313" key="1">
    <source>
        <dbReference type="EMBL" id="GAG62187.1"/>
    </source>
</evidence>
<gene>
    <name evidence="1" type="ORF">S01H4_10165</name>
</gene>
<protein>
    <submittedName>
        <fullName evidence="1">Uncharacterized protein</fullName>
    </submittedName>
</protein>
<organism evidence="1">
    <name type="scientific">marine sediment metagenome</name>
    <dbReference type="NCBI Taxonomy" id="412755"/>
    <lineage>
        <taxon>unclassified sequences</taxon>
        <taxon>metagenomes</taxon>
        <taxon>ecological metagenomes</taxon>
    </lineage>
</organism>
<name>X0ZW97_9ZZZZ</name>
<proteinExistence type="predicted"/>
<sequence length="35" mass="4373">SRDEFEMLKEHWNVPRIAFDYLILKELRKLNKKLV</sequence>
<dbReference type="EMBL" id="BART01003831">
    <property type="protein sequence ID" value="GAG62187.1"/>
    <property type="molecule type" value="Genomic_DNA"/>
</dbReference>
<dbReference type="AlphaFoldDB" id="X0ZW97"/>
<accession>X0ZW97</accession>